<sequence length="109" mass="11732">MSALGIDAEPDRALSADVARALVMPADRLPDDAHALVALLCAKEAAAKAFVSMGAPTRDFRLSTVRFFDKDGFMVLGRDGHPAMNGKWRRSDGLVLAVVAVTCCDRPRF</sequence>
<gene>
    <name evidence="1" type="ORF">HMPREF1318_2184</name>
</gene>
<reference evidence="1 2" key="1">
    <citation type="submission" date="2012-05" db="EMBL/GenBank/DDBJ databases">
        <authorList>
            <person name="Harkins D.M."/>
            <person name="Madupu R."/>
            <person name="Durkin A.S."/>
            <person name="Torralba M."/>
            <person name="Methe B."/>
            <person name="Sutton G.G."/>
            <person name="Nelson K.E."/>
        </authorList>
    </citation>
    <scope>NUCLEOTIDE SEQUENCE [LARGE SCALE GENOMIC DNA]</scope>
    <source>
        <strain evidence="1 2">F0489</strain>
    </source>
</reference>
<name>J0NCE0_9ACTO</name>
<dbReference type="GO" id="GO:0000287">
    <property type="term" value="F:magnesium ion binding"/>
    <property type="evidence" value="ECO:0007669"/>
    <property type="project" value="InterPro"/>
</dbReference>
<accession>J0NCE0</accession>
<protein>
    <recommendedName>
        <fullName evidence="3">4'-phosphopantetheinyl transferase family protein</fullName>
    </recommendedName>
</protein>
<dbReference type="SUPFAM" id="SSF56214">
    <property type="entry name" value="4'-phosphopantetheinyl transferase"/>
    <property type="match status" value="1"/>
</dbReference>
<evidence type="ECO:0000313" key="1">
    <source>
        <dbReference type="EMBL" id="EJF42322.1"/>
    </source>
</evidence>
<dbReference type="GO" id="GO:0008897">
    <property type="term" value="F:holo-[acyl-carrier-protein] synthase activity"/>
    <property type="evidence" value="ECO:0007669"/>
    <property type="project" value="InterPro"/>
</dbReference>
<proteinExistence type="predicted"/>
<comment type="caution">
    <text evidence="1">The sequence shown here is derived from an EMBL/GenBank/DDBJ whole genome shotgun (WGS) entry which is preliminary data.</text>
</comment>
<evidence type="ECO:0000313" key="2">
    <source>
        <dbReference type="Proteomes" id="UP000002941"/>
    </source>
</evidence>
<dbReference type="EMBL" id="AKFT01000146">
    <property type="protein sequence ID" value="EJF42322.1"/>
    <property type="molecule type" value="Genomic_DNA"/>
</dbReference>
<keyword evidence="2" id="KW-1185">Reference proteome</keyword>
<dbReference type="AlphaFoldDB" id="J0NCE0"/>
<organism evidence="1 2">
    <name type="scientific">Actinomyces massiliensis F0489</name>
    <dbReference type="NCBI Taxonomy" id="1125718"/>
    <lineage>
        <taxon>Bacteria</taxon>
        <taxon>Bacillati</taxon>
        <taxon>Actinomycetota</taxon>
        <taxon>Actinomycetes</taxon>
        <taxon>Actinomycetales</taxon>
        <taxon>Actinomycetaceae</taxon>
        <taxon>Actinomyces</taxon>
    </lineage>
</organism>
<dbReference type="Proteomes" id="UP000002941">
    <property type="component" value="Unassembled WGS sequence"/>
</dbReference>
<dbReference type="InterPro" id="IPR037143">
    <property type="entry name" value="4-PPantetheinyl_Trfase_dom_sf"/>
</dbReference>
<dbReference type="PATRIC" id="fig|1125718.3.peg.1801"/>
<evidence type="ECO:0008006" key="3">
    <source>
        <dbReference type="Google" id="ProtNLM"/>
    </source>
</evidence>